<protein>
    <submittedName>
        <fullName evidence="1">Ig-like domain-containing protein</fullName>
    </submittedName>
</protein>
<reference evidence="1 2" key="1">
    <citation type="journal article" date="1998" name="Science">
        <title>Genome sequence of the nematode C. elegans: a platform for investigating biology.</title>
        <authorList>
            <consortium name="The C. elegans sequencing consortium"/>
            <person name="Sulson J.E."/>
            <person name="Waterston R."/>
        </authorList>
    </citation>
    <scope>NUCLEOTIDE SEQUENCE [LARGE SCALE GENOMIC DNA]</scope>
    <source>
        <strain evidence="1 2">Bristol N2</strain>
    </source>
</reference>
<dbReference type="SMR" id="Q9U310"/>
<evidence type="ECO:0000313" key="1">
    <source>
        <dbReference type="EMBL" id="CAB60318.1"/>
    </source>
</evidence>
<dbReference type="PANTHER" id="PTHR33351:SF1">
    <property type="entry name" value="IG-LIKE DOMAIN-CONTAINING PROTEIN-RELATED"/>
    <property type="match status" value="1"/>
</dbReference>
<dbReference type="GO" id="GO:0030041">
    <property type="term" value="P:actin filament polymerization"/>
    <property type="evidence" value="ECO:0000318"/>
    <property type="project" value="GO_Central"/>
</dbReference>
<dbReference type="RefSeq" id="NP_502903.1">
    <property type="nucleotide sequence ID" value="NM_070502.2"/>
</dbReference>
<name>Q9U310_CAEEL</name>
<sequence>MQEESYYNLTVGDTHDRLHNFQITVDTDYRNFVQLVNTMRSPNIAQQDRAFLQLQQLGLQHPDYIRKARVPETMRQFAEGAAGKRRIRSCHGTYLHWYDEGLKVDMKSGEAGTCENWIIEDWNEKVVFRAVDPRGKYLRACLGSNQLTLVYIPEPTELWSPFENGNGTWSFLSSNGTWLSAHEDGQVCTVKDRQACEEFLLESW</sequence>
<dbReference type="PANTHER" id="PTHR33351">
    <property type="entry name" value="HISACTOPHILIN-1-RELATED"/>
    <property type="match status" value="1"/>
</dbReference>
<dbReference type="FunCoup" id="Q9U310">
    <property type="interactions" value="84"/>
</dbReference>
<dbReference type="PhylomeDB" id="Q9U310"/>
<dbReference type="OMA" id="GTCENWI"/>
<dbReference type="WormBase" id="Y105C5B.14">
    <property type="protein sequence ID" value="CE24063"/>
    <property type="gene ID" value="WBGene00013653"/>
    <property type="gene designation" value="ifas-3"/>
</dbReference>
<organism evidence="1 2">
    <name type="scientific">Caenorhabditis elegans</name>
    <dbReference type="NCBI Taxonomy" id="6239"/>
    <lineage>
        <taxon>Eukaryota</taxon>
        <taxon>Metazoa</taxon>
        <taxon>Ecdysozoa</taxon>
        <taxon>Nematoda</taxon>
        <taxon>Chromadorea</taxon>
        <taxon>Rhabditida</taxon>
        <taxon>Rhabditina</taxon>
        <taxon>Rhabditomorpha</taxon>
        <taxon>Rhabditoidea</taxon>
        <taxon>Rhabditidae</taxon>
        <taxon>Peloderinae</taxon>
        <taxon>Caenorhabditis</taxon>
    </lineage>
</organism>
<dbReference type="PaxDb" id="6239-Y105C5B.14"/>
<evidence type="ECO:0000313" key="3">
    <source>
        <dbReference type="WormBase" id="Y105C5B.14"/>
    </source>
</evidence>
<dbReference type="InterPro" id="IPR052883">
    <property type="entry name" value="Hisactophilin"/>
</dbReference>
<dbReference type="OrthoDB" id="5787463at2759"/>
<dbReference type="InParanoid" id="Q9U310"/>
<dbReference type="Proteomes" id="UP000001940">
    <property type="component" value="Chromosome IV"/>
</dbReference>
<dbReference type="Bgee" id="WBGene00013653">
    <property type="expression patterns" value="Expressed in embryo and 3 other cell types or tissues"/>
</dbReference>
<dbReference type="CTD" id="190894"/>
<dbReference type="EMBL" id="BX284604">
    <property type="protein sequence ID" value="CAB60318.1"/>
    <property type="molecule type" value="Genomic_DNA"/>
</dbReference>
<dbReference type="GO" id="GO:0015629">
    <property type="term" value="C:actin cytoskeleton"/>
    <property type="evidence" value="ECO:0000318"/>
    <property type="project" value="GO_Central"/>
</dbReference>
<dbReference type="KEGG" id="cel:CELE_Y105C5B.14"/>
<dbReference type="CDD" id="cd00257">
    <property type="entry name" value="beta-trefoil_FSCN-like"/>
    <property type="match status" value="1"/>
</dbReference>
<dbReference type="GO" id="GO:0051015">
    <property type="term" value="F:actin filament binding"/>
    <property type="evidence" value="ECO:0000318"/>
    <property type="project" value="GO_Central"/>
</dbReference>
<dbReference type="DIP" id="DIP-26418N"/>
<evidence type="ECO:0000313" key="2">
    <source>
        <dbReference type="Proteomes" id="UP000001940"/>
    </source>
</evidence>
<proteinExistence type="predicted"/>
<gene>
    <name evidence="1 3" type="primary">ifas-3</name>
    <name evidence="1" type="ORF">CELE_Y105C5B.14</name>
    <name evidence="3" type="ORF">Y105C5B.14</name>
</gene>
<dbReference type="AlphaFoldDB" id="Q9U310"/>
<dbReference type="AGR" id="WB:WBGene00013653"/>
<accession>Q9U310</accession>
<dbReference type="HOGENOM" id="CLU_1225767_0_0_1"/>
<dbReference type="InterPro" id="IPR008999">
    <property type="entry name" value="Actin-crosslinking"/>
</dbReference>
<dbReference type="Gene3D" id="2.80.10.50">
    <property type="match status" value="1"/>
</dbReference>
<dbReference type="STRING" id="6239.Y105C5B.14.1"/>
<dbReference type="IntAct" id="Q9U310">
    <property type="interactions" value="2"/>
</dbReference>
<dbReference type="SUPFAM" id="SSF50405">
    <property type="entry name" value="Actin-crosslinking proteins"/>
    <property type="match status" value="1"/>
</dbReference>
<dbReference type="UCSC" id="Y105C5B.14">
    <property type="organism name" value="c. elegans"/>
</dbReference>
<keyword evidence="2" id="KW-1185">Reference proteome</keyword>
<dbReference type="GeneID" id="190894"/>